<proteinExistence type="predicted"/>
<protein>
    <recommendedName>
        <fullName evidence="5">Lipoprotein</fullName>
    </recommendedName>
</protein>
<organism evidence="3 4">
    <name type="scientific">Amycolatopsis ultiminotia</name>
    <dbReference type="NCBI Taxonomy" id="543629"/>
    <lineage>
        <taxon>Bacteria</taxon>
        <taxon>Bacillati</taxon>
        <taxon>Actinomycetota</taxon>
        <taxon>Actinomycetes</taxon>
        <taxon>Pseudonocardiales</taxon>
        <taxon>Pseudonocardiaceae</taxon>
        <taxon>Amycolatopsis</taxon>
    </lineage>
</organism>
<feature type="compositionally biased region" description="Low complexity" evidence="1">
    <location>
        <begin position="42"/>
        <end position="54"/>
    </location>
</feature>
<reference evidence="4" key="1">
    <citation type="journal article" date="2019" name="Int. J. Syst. Evol. Microbiol.">
        <title>The Global Catalogue of Microorganisms (GCM) 10K type strain sequencing project: providing services to taxonomists for standard genome sequencing and annotation.</title>
        <authorList>
            <consortium name="The Broad Institute Genomics Platform"/>
            <consortium name="The Broad Institute Genome Sequencing Center for Infectious Disease"/>
            <person name="Wu L."/>
            <person name="Ma J."/>
        </authorList>
    </citation>
    <scope>NUCLEOTIDE SEQUENCE [LARGE SCALE GENOMIC DNA]</scope>
    <source>
        <strain evidence="4">JCM 16898</strain>
    </source>
</reference>
<feature type="signal peptide" evidence="2">
    <location>
        <begin position="1"/>
        <end position="18"/>
    </location>
</feature>
<evidence type="ECO:0000256" key="1">
    <source>
        <dbReference type="SAM" id="MobiDB-lite"/>
    </source>
</evidence>
<dbReference type="EMBL" id="BAAAZN010000007">
    <property type="protein sequence ID" value="GAA3550002.1"/>
    <property type="molecule type" value="Genomic_DNA"/>
</dbReference>
<feature type="region of interest" description="Disordered" evidence="1">
    <location>
        <begin position="42"/>
        <end position="69"/>
    </location>
</feature>
<evidence type="ECO:0008006" key="5">
    <source>
        <dbReference type="Google" id="ProtNLM"/>
    </source>
</evidence>
<gene>
    <name evidence="3" type="ORF">GCM10022222_36940</name>
</gene>
<keyword evidence="2" id="KW-0732">Signal</keyword>
<sequence>MRPRVLLFCAVATVAAFSAGCSGNGDAVAAGSPTTVTATVTAEASTTAPPTSETVQAAGPTGPRGNPVKKVGEAVRYSRTSAASATDPSFTVVKIAKQRSKYGSEQVMAVMFHVETGADSELNSELSLALSPVVYVTDPDSGESKSPHGAMQLGEMPGTFGWDKKYDFGFEYKLADVYDHGWLTVNSNGGPGAGVDIQYDLR</sequence>
<dbReference type="Proteomes" id="UP001500689">
    <property type="component" value="Unassembled WGS sequence"/>
</dbReference>
<dbReference type="PROSITE" id="PS51257">
    <property type="entry name" value="PROKAR_LIPOPROTEIN"/>
    <property type="match status" value="1"/>
</dbReference>
<evidence type="ECO:0000313" key="3">
    <source>
        <dbReference type="EMBL" id="GAA3550002.1"/>
    </source>
</evidence>
<keyword evidence="4" id="KW-1185">Reference proteome</keyword>
<name>A0ABP6WGM5_9PSEU</name>
<evidence type="ECO:0000256" key="2">
    <source>
        <dbReference type="SAM" id="SignalP"/>
    </source>
</evidence>
<evidence type="ECO:0000313" key="4">
    <source>
        <dbReference type="Proteomes" id="UP001500689"/>
    </source>
</evidence>
<feature type="chain" id="PRO_5045824816" description="Lipoprotein" evidence="2">
    <location>
        <begin position="19"/>
        <end position="202"/>
    </location>
</feature>
<comment type="caution">
    <text evidence="3">The sequence shown here is derived from an EMBL/GenBank/DDBJ whole genome shotgun (WGS) entry which is preliminary data.</text>
</comment>
<accession>A0ABP6WGM5</accession>